<dbReference type="AlphaFoldDB" id="Q8TT50"/>
<reference evidence="1 2" key="1">
    <citation type="journal article" date="2002" name="Genome Res.">
        <title>The genome of Methanosarcina acetivorans reveals extensive metabolic and physiological diversity.</title>
        <authorList>
            <person name="Galagan J.E."/>
            <person name="Nusbaum C."/>
            <person name="Roy A."/>
            <person name="Endrizzi M.G."/>
            <person name="Macdonald P."/>
            <person name="FitzHugh W."/>
            <person name="Calvo S."/>
            <person name="Engels R."/>
            <person name="Smirnov S."/>
            <person name="Atnoor D."/>
            <person name="Brown A."/>
            <person name="Allen N."/>
            <person name="Naylor J."/>
            <person name="Stange-Thomann N."/>
            <person name="DeArellano K."/>
            <person name="Johnson R."/>
            <person name="Linton L."/>
            <person name="McEwan P."/>
            <person name="McKernan K."/>
            <person name="Talamas J."/>
            <person name="Tirrell A."/>
            <person name="Ye W."/>
            <person name="Zimmer A."/>
            <person name="Barber R.D."/>
            <person name="Cann I."/>
            <person name="Graham D.E."/>
            <person name="Grahame D.A."/>
            <person name="Guss A."/>
            <person name="Hedderich R."/>
            <person name="Ingram-Smith C."/>
            <person name="Kuettner C.H."/>
            <person name="Krzycki J.A."/>
            <person name="Leigh J.A."/>
            <person name="Li W."/>
            <person name="Liu J."/>
            <person name="Mukhopadhyay B."/>
            <person name="Reeve J.N."/>
            <person name="Smith K."/>
            <person name="Springer T.A."/>
            <person name="Umayam L.A."/>
            <person name="White O."/>
            <person name="White R.H."/>
            <person name="de Macario E.C."/>
            <person name="Ferry J.G."/>
            <person name="Jarrell K.F."/>
            <person name="Jing H."/>
            <person name="Macario A.J.L."/>
            <person name="Paulsen I."/>
            <person name="Pritchett M."/>
            <person name="Sowers K.R."/>
            <person name="Swanson R.V."/>
            <person name="Zinder S.H."/>
            <person name="Lander E."/>
            <person name="Metcalf W.W."/>
            <person name="Birren B."/>
        </authorList>
    </citation>
    <scope>NUCLEOTIDE SEQUENCE [LARGE SCALE GENOMIC DNA]</scope>
    <source>
        <strain evidence="2">ATCC 35395 / DSM 2834 / JCM 12185 / C2A</strain>
    </source>
</reference>
<gene>
    <name evidence="1" type="ordered locus">MA_0589</name>
</gene>
<accession>Q8TT50</accession>
<dbReference type="EMBL" id="AE010299">
    <property type="protein sequence ID" value="AAM04033.1"/>
    <property type="molecule type" value="Genomic_DNA"/>
</dbReference>
<sequence length="68" mass="8247">MRLQNIMPQFIFLDLRGADVRLTKKIWKSSAFILDKFHSCKLWTLLFKKDCSEIVIQKIYLFRTKFFS</sequence>
<dbReference type="EnsemblBacteria" id="AAM04033">
    <property type="protein sequence ID" value="AAM04033"/>
    <property type="gene ID" value="MA_0589"/>
</dbReference>
<organism evidence="1 2">
    <name type="scientific">Methanosarcina acetivorans (strain ATCC 35395 / DSM 2834 / JCM 12185 / C2A)</name>
    <dbReference type="NCBI Taxonomy" id="188937"/>
    <lineage>
        <taxon>Archaea</taxon>
        <taxon>Methanobacteriati</taxon>
        <taxon>Methanobacteriota</taxon>
        <taxon>Stenosarchaea group</taxon>
        <taxon>Methanomicrobia</taxon>
        <taxon>Methanosarcinales</taxon>
        <taxon>Methanosarcinaceae</taxon>
        <taxon>Methanosarcina</taxon>
    </lineage>
</organism>
<dbReference type="Proteomes" id="UP000002487">
    <property type="component" value="Chromosome"/>
</dbReference>
<dbReference type="KEGG" id="mac:MA_0589"/>
<evidence type="ECO:0000313" key="2">
    <source>
        <dbReference type="Proteomes" id="UP000002487"/>
    </source>
</evidence>
<name>Q8TT50_METAC</name>
<dbReference type="HOGENOM" id="CLU_2784019_0_0_2"/>
<proteinExistence type="predicted"/>
<dbReference type="STRING" id="188937.MA_0589"/>
<dbReference type="InParanoid" id="Q8TT50"/>
<keyword evidence="2" id="KW-1185">Reference proteome</keyword>
<evidence type="ECO:0000313" key="1">
    <source>
        <dbReference type="EMBL" id="AAM04033.1"/>
    </source>
</evidence>
<protein>
    <submittedName>
        <fullName evidence="1">Uncharacterized protein</fullName>
    </submittedName>
</protein>